<accession>A0ABW1CMA3</accession>
<organism evidence="1 2">
    <name type="scientific">Nonomuraea insulae</name>
    <dbReference type="NCBI Taxonomy" id="1616787"/>
    <lineage>
        <taxon>Bacteria</taxon>
        <taxon>Bacillati</taxon>
        <taxon>Actinomycetota</taxon>
        <taxon>Actinomycetes</taxon>
        <taxon>Streptosporangiales</taxon>
        <taxon>Streptosporangiaceae</taxon>
        <taxon>Nonomuraea</taxon>
    </lineage>
</organism>
<evidence type="ECO:0000313" key="2">
    <source>
        <dbReference type="Proteomes" id="UP001596058"/>
    </source>
</evidence>
<dbReference type="InterPro" id="IPR032710">
    <property type="entry name" value="NTF2-like_dom_sf"/>
</dbReference>
<keyword evidence="2" id="KW-1185">Reference proteome</keyword>
<dbReference type="RefSeq" id="WP_379516401.1">
    <property type="nucleotide sequence ID" value="NZ_JBHSPA010000027.1"/>
</dbReference>
<dbReference type="InterPro" id="IPR009959">
    <property type="entry name" value="Cyclase_SnoaL-like"/>
</dbReference>
<dbReference type="Proteomes" id="UP001596058">
    <property type="component" value="Unassembled WGS sequence"/>
</dbReference>
<dbReference type="EMBL" id="JBHSPA010000027">
    <property type="protein sequence ID" value="MFC5826895.1"/>
    <property type="molecule type" value="Genomic_DNA"/>
</dbReference>
<comment type="caution">
    <text evidence="1">The sequence shown here is derived from an EMBL/GenBank/DDBJ whole genome shotgun (WGS) entry which is preliminary data.</text>
</comment>
<sequence>MGTSEENKEIVRGFFAEVWNKGNFAYMDTLYTDDFQLNALWQNTSLGGSGTAAREEAKATIARWLDGFPDMHVTVEEQIAEGDFVASRHVAVGTQGKEFMGIPNTGKRGAVSGITINRIDGKQVAETWTCWDAAGMMMQLGIIPSPPRSGPPEDTDAAWAAQKQLVDSGTAEETKAVVRRFYQELWTEGRLEAADELFAPNFIGHAPGNGLTRGPEGVKALVGGWRDGVPDMTLEIHAQYAEGSRCATRFTGRGTHKGTWLGIPATGQEVSLSGIAITRVIDGQVVSDWGEFDVMGLLQQLGVVKRPGRPPAQ</sequence>
<dbReference type="PANTHER" id="PTHR38436">
    <property type="entry name" value="POLYKETIDE CYCLASE SNOAL-LIKE DOMAIN"/>
    <property type="match status" value="1"/>
</dbReference>
<dbReference type="Gene3D" id="3.10.450.50">
    <property type="match status" value="2"/>
</dbReference>
<gene>
    <name evidence="1" type="ORF">ACFPZ3_23740</name>
</gene>
<dbReference type="Pfam" id="PF07366">
    <property type="entry name" value="SnoaL"/>
    <property type="match status" value="2"/>
</dbReference>
<proteinExistence type="predicted"/>
<name>A0ABW1CMA3_9ACTN</name>
<evidence type="ECO:0000313" key="1">
    <source>
        <dbReference type="EMBL" id="MFC5826895.1"/>
    </source>
</evidence>
<dbReference type="PANTHER" id="PTHR38436:SF1">
    <property type="entry name" value="ESTER CYCLASE"/>
    <property type="match status" value="1"/>
</dbReference>
<dbReference type="SUPFAM" id="SSF54427">
    <property type="entry name" value="NTF2-like"/>
    <property type="match status" value="2"/>
</dbReference>
<reference evidence="2" key="1">
    <citation type="journal article" date="2019" name="Int. J. Syst. Evol. Microbiol.">
        <title>The Global Catalogue of Microorganisms (GCM) 10K type strain sequencing project: providing services to taxonomists for standard genome sequencing and annotation.</title>
        <authorList>
            <consortium name="The Broad Institute Genomics Platform"/>
            <consortium name="The Broad Institute Genome Sequencing Center for Infectious Disease"/>
            <person name="Wu L."/>
            <person name="Ma J."/>
        </authorList>
    </citation>
    <scope>NUCLEOTIDE SEQUENCE [LARGE SCALE GENOMIC DNA]</scope>
    <source>
        <strain evidence="2">CCUG 53903</strain>
    </source>
</reference>
<protein>
    <submittedName>
        <fullName evidence="1">Ester cyclase</fullName>
    </submittedName>
</protein>